<reference evidence="2" key="2">
    <citation type="journal article" date="2018" name="BMC Genomics">
        <title>Genomic insights into host adaptation between the wheat stripe rust pathogen (Puccinia striiformis f. sp. tritici) and the barley stripe rust pathogen (Puccinia striiformis f. sp. hordei).</title>
        <authorList>
            <person name="Xia C."/>
            <person name="Wang M."/>
            <person name="Yin C."/>
            <person name="Cornejo O.E."/>
            <person name="Hulbert S.H."/>
            <person name="Chen X."/>
        </authorList>
    </citation>
    <scope>NUCLEOTIDE SEQUENCE [LARGE SCALE GENOMIC DNA]</scope>
    <source>
        <strain evidence="2">93TX-2</strain>
    </source>
</reference>
<accession>A0A2S4UQ82</accession>
<dbReference type="EMBL" id="PKSM01000272">
    <property type="protein sequence ID" value="POV99472.1"/>
    <property type="molecule type" value="Genomic_DNA"/>
</dbReference>
<organism evidence="1 2">
    <name type="scientific">Puccinia striiformis</name>
    <dbReference type="NCBI Taxonomy" id="27350"/>
    <lineage>
        <taxon>Eukaryota</taxon>
        <taxon>Fungi</taxon>
        <taxon>Dikarya</taxon>
        <taxon>Basidiomycota</taxon>
        <taxon>Pucciniomycotina</taxon>
        <taxon>Pucciniomycetes</taxon>
        <taxon>Pucciniales</taxon>
        <taxon>Pucciniaceae</taxon>
        <taxon>Puccinia</taxon>
    </lineage>
</organism>
<reference evidence="1 2" key="1">
    <citation type="submission" date="2017-12" db="EMBL/GenBank/DDBJ databases">
        <title>Gene loss provides genomic basis for host adaptation in cereal stripe rust fungi.</title>
        <authorList>
            <person name="Xia C."/>
        </authorList>
    </citation>
    <scope>NUCLEOTIDE SEQUENCE [LARGE SCALE GENOMIC DNA]</scope>
    <source>
        <strain evidence="1 2">93TX-2</strain>
    </source>
</reference>
<keyword evidence="2" id="KW-1185">Reference proteome</keyword>
<gene>
    <name evidence="1" type="ORF">PSHT_13533</name>
</gene>
<dbReference type="VEuPathDB" id="FungiDB:PSHT_13533"/>
<dbReference type="PANTHER" id="PTHR33069">
    <property type="entry name" value="CHROMOSOME 7, WHOLE GENOME SHOTGUN SEQUENCE-RELATED"/>
    <property type="match status" value="1"/>
</dbReference>
<evidence type="ECO:0000313" key="2">
    <source>
        <dbReference type="Proteomes" id="UP000238274"/>
    </source>
</evidence>
<sequence length="436" mass="49189">MADSTKSSVCETGKPLEVRSNDSQARVESLSFCAPTFPASIVDIIKALSRLIEKHQAVCREDPVKVNMQIPTANELDSKADLLDQLLSNLLPSLRDQITDLSLSMDASRLQENPICQLRLILGNLSGLEGTMDQVQSHLALISPRPHITSPSTCGTDDHHFGALKGFRTTRLLWKIDQLTEKLCEFFQTSIDLIQSWEFAYHRASCLHNSSCLADKIRDTSRMRTALGNFIDQLSHWSRQSDFRIMRDDWHMEAFVLDDAVLTTFEIINHPAKGFNSSEQLDDQLDAPSEQVVRLAKAALPITKLTRLFLNKLSNPLANRLPLTLAHDMSSEQLELLFRTTATIPATIVNLGNCLKVADDVDHRNEFISGLAHVLAYARKYLKSSLDMLDRHLVPDPTLQIEPPWTGDSFKQWLLTFHQQFLLATQNFIEIVDSFK</sequence>
<comment type="caution">
    <text evidence="1">The sequence shown here is derived from an EMBL/GenBank/DDBJ whole genome shotgun (WGS) entry which is preliminary data.</text>
</comment>
<proteinExistence type="predicted"/>
<evidence type="ECO:0000313" key="1">
    <source>
        <dbReference type="EMBL" id="POV99472.1"/>
    </source>
</evidence>
<name>A0A2S4UQ82_9BASI</name>
<dbReference type="PANTHER" id="PTHR33069:SF3">
    <property type="entry name" value="DYNEIN HEAVY CHAIN TAIL DOMAIN-CONTAINING PROTEIN"/>
    <property type="match status" value="1"/>
</dbReference>
<dbReference type="OrthoDB" id="2513312at2759"/>
<protein>
    <submittedName>
        <fullName evidence="1">Uncharacterized protein</fullName>
    </submittedName>
</protein>
<dbReference type="VEuPathDB" id="FungiDB:PSTT_00335"/>
<reference evidence="2" key="3">
    <citation type="journal article" date="2018" name="Mol. Plant Microbe Interact.">
        <title>Genome sequence resources for the wheat stripe rust pathogen (Puccinia striiformis f. sp. tritici) and the barley stripe rust pathogen (Puccinia striiformis f. sp. hordei).</title>
        <authorList>
            <person name="Xia C."/>
            <person name="Wang M."/>
            <person name="Yin C."/>
            <person name="Cornejo O.E."/>
            <person name="Hulbert S.H."/>
            <person name="Chen X."/>
        </authorList>
    </citation>
    <scope>NUCLEOTIDE SEQUENCE [LARGE SCALE GENOMIC DNA]</scope>
    <source>
        <strain evidence="2">93TX-2</strain>
    </source>
</reference>
<dbReference type="Proteomes" id="UP000238274">
    <property type="component" value="Unassembled WGS sequence"/>
</dbReference>